<reference evidence="2 3" key="1">
    <citation type="journal article" date="2009" name="Stand. Genomic Sci.">
        <title>Complete genome sequence of Halorhabdus utahensis type strain (AX-2).</title>
        <authorList>
            <person name="Anderson I."/>
            <person name="Tindall B.J."/>
            <person name="Pomrenke H."/>
            <person name="Goker M."/>
            <person name="Lapidus A."/>
            <person name="Nolan M."/>
            <person name="Copeland A."/>
            <person name="Glavina Del Rio T."/>
            <person name="Chen F."/>
            <person name="Tice H."/>
            <person name="Cheng J.F."/>
            <person name="Lucas S."/>
            <person name="Chertkov O."/>
            <person name="Bruce D."/>
            <person name="Brettin T."/>
            <person name="Detter J.C."/>
            <person name="Han C."/>
            <person name="Goodwin L."/>
            <person name="Land M."/>
            <person name="Hauser L."/>
            <person name="Chang Y.J."/>
            <person name="Jeffries C.D."/>
            <person name="Pitluck S."/>
            <person name="Pati A."/>
            <person name="Mavromatis K."/>
            <person name="Ivanova N."/>
            <person name="Ovchinnikova G."/>
            <person name="Chen A."/>
            <person name="Palaniappan K."/>
            <person name="Chain P."/>
            <person name="Rohde M."/>
            <person name="Bristow J."/>
            <person name="Eisen J.A."/>
            <person name="Markowitz V."/>
            <person name="Hugenholtz P."/>
            <person name="Kyrpides N.C."/>
            <person name="Klenk H.P."/>
        </authorList>
    </citation>
    <scope>NUCLEOTIDE SEQUENCE [LARGE SCALE GENOMIC DNA]</scope>
    <source>
        <strain evidence="3">DSM 12940 / JCM 11049 / AX-2</strain>
    </source>
</reference>
<dbReference type="EMBL" id="CP001687">
    <property type="protein sequence ID" value="ACV11615.1"/>
    <property type="molecule type" value="Genomic_DNA"/>
</dbReference>
<dbReference type="AlphaFoldDB" id="C7NNU0"/>
<keyword evidence="1" id="KW-0812">Transmembrane</keyword>
<name>C7NNU0_HALUD</name>
<sequence>MVEADPLVRAARNGFLATILLLVAIGGYQFATGGTVTTPVVATWVVAVLTFYASKYYYRRRDDGS</sequence>
<protein>
    <submittedName>
        <fullName evidence="2">Uncharacterized protein</fullName>
    </submittedName>
</protein>
<organism evidence="2 3">
    <name type="scientific">Halorhabdus utahensis (strain DSM 12940 / JCM 11049 / AX-2)</name>
    <dbReference type="NCBI Taxonomy" id="519442"/>
    <lineage>
        <taxon>Archaea</taxon>
        <taxon>Methanobacteriati</taxon>
        <taxon>Methanobacteriota</taxon>
        <taxon>Stenosarchaea group</taxon>
        <taxon>Halobacteria</taxon>
        <taxon>Halobacteriales</taxon>
        <taxon>Haloarculaceae</taxon>
        <taxon>Halorhabdus</taxon>
    </lineage>
</organism>
<dbReference type="HOGENOM" id="CLU_2839253_0_0_2"/>
<gene>
    <name evidence="2" type="ordered locus">Huta_1439</name>
</gene>
<dbReference type="RefSeq" id="WP_015789189.1">
    <property type="nucleotide sequence ID" value="NC_013158.1"/>
</dbReference>
<keyword evidence="3" id="KW-1185">Reference proteome</keyword>
<proteinExistence type="predicted"/>
<dbReference type="STRING" id="519442.Huta_1439"/>
<evidence type="ECO:0000313" key="2">
    <source>
        <dbReference type="EMBL" id="ACV11615.1"/>
    </source>
</evidence>
<evidence type="ECO:0000313" key="3">
    <source>
        <dbReference type="Proteomes" id="UP000002071"/>
    </source>
</evidence>
<dbReference type="Proteomes" id="UP000002071">
    <property type="component" value="Chromosome"/>
</dbReference>
<dbReference type="OrthoDB" id="237318at2157"/>
<dbReference type="GeneID" id="8383718"/>
<dbReference type="KEGG" id="hut:Huta_1439"/>
<feature type="transmembrane region" description="Helical" evidence="1">
    <location>
        <begin position="37"/>
        <end position="58"/>
    </location>
</feature>
<accession>C7NNU0</accession>
<keyword evidence="1" id="KW-0472">Membrane</keyword>
<feature type="transmembrane region" description="Helical" evidence="1">
    <location>
        <begin position="12"/>
        <end position="31"/>
    </location>
</feature>
<evidence type="ECO:0000256" key="1">
    <source>
        <dbReference type="SAM" id="Phobius"/>
    </source>
</evidence>
<dbReference type="eggNOG" id="arCOG15166">
    <property type="taxonomic scope" value="Archaea"/>
</dbReference>
<keyword evidence="1" id="KW-1133">Transmembrane helix</keyword>